<dbReference type="PANTHER" id="PTHR43765">
    <property type="entry name" value="2-DEHYDROPANTOATE 2-REDUCTASE-RELATED"/>
    <property type="match status" value="1"/>
</dbReference>
<dbReference type="InterPro" id="IPR008927">
    <property type="entry name" value="6-PGluconate_DH-like_C_sf"/>
</dbReference>
<evidence type="ECO:0000256" key="4">
    <source>
        <dbReference type="ARBA" id="ARBA00013014"/>
    </source>
</evidence>
<sequence length="324" mass="33356">MRIGIIGTGAMASIFGGGLIGAGHEVVFIGKNAATIAALNEHGLTVDRDGSPSSNYAASATIDAASVGICDIVLVLVKAYDTPAAVSALVPLIAPETSIVTLQNGVGAGEIIAAAFPENLESGKIVKGVTYQGGTVLAPGHVYHHSTAATLFGPFLGADTAGAKKVAALWTEAGWAASITDDIDAEVWKKVVVNGVNAIAATTGLPSRAMTESPAVRQLVEDIVLEGMAVAHALGYTQLDERQAVADILRVLAETPDGRTSMLQDIDAGRRTEIDVLNGAVIEAAERLDIDVPLNRALYTQVIQWEVAQGLRSPRFGAGAGTVN</sequence>
<dbReference type="EMBL" id="JACGWU010000006">
    <property type="protein sequence ID" value="MBA8829726.1"/>
    <property type="molecule type" value="Genomic_DNA"/>
</dbReference>
<evidence type="ECO:0000256" key="6">
    <source>
        <dbReference type="ARBA" id="ARBA00022655"/>
    </source>
</evidence>
<dbReference type="InterPro" id="IPR003710">
    <property type="entry name" value="ApbA"/>
</dbReference>
<evidence type="ECO:0000256" key="5">
    <source>
        <dbReference type="ARBA" id="ARBA00019465"/>
    </source>
</evidence>
<accession>A0A7W3PPW1</accession>
<dbReference type="GO" id="GO:0050661">
    <property type="term" value="F:NADP binding"/>
    <property type="evidence" value="ECO:0007669"/>
    <property type="project" value="TreeGrafter"/>
</dbReference>
<evidence type="ECO:0000256" key="8">
    <source>
        <dbReference type="ARBA" id="ARBA00023002"/>
    </source>
</evidence>
<gene>
    <name evidence="14" type="ORF">FB555_001842</name>
    <name evidence="15" type="ORF">FB555_002165</name>
</gene>
<dbReference type="AlphaFoldDB" id="A0A7W3PPW1"/>
<keyword evidence="7 11" id="KW-0521">NADP</keyword>
<keyword evidence="6 11" id="KW-0566">Pantothenate biosynthesis</keyword>
<dbReference type="Pfam" id="PF08546">
    <property type="entry name" value="ApbA_C"/>
    <property type="match status" value="1"/>
</dbReference>
<dbReference type="InterPro" id="IPR036291">
    <property type="entry name" value="NAD(P)-bd_dom_sf"/>
</dbReference>
<dbReference type="Gene3D" id="3.40.50.720">
    <property type="entry name" value="NAD(P)-binding Rossmann-like Domain"/>
    <property type="match status" value="1"/>
</dbReference>
<evidence type="ECO:0000313" key="15">
    <source>
        <dbReference type="EMBL" id="MBA8830038.1"/>
    </source>
</evidence>
<evidence type="ECO:0000256" key="10">
    <source>
        <dbReference type="ARBA" id="ARBA00048793"/>
    </source>
</evidence>
<dbReference type="GO" id="GO:0008677">
    <property type="term" value="F:2-dehydropantoate 2-reductase activity"/>
    <property type="evidence" value="ECO:0007669"/>
    <property type="project" value="UniProtKB-EC"/>
</dbReference>
<dbReference type="UniPathway" id="UPA00028">
    <property type="reaction ID" value="UER00004"/>
</dbReference>
<evidence type="ECO:0000256" key="11">
    <source>
        <dbReference type="RuleBase" id="RU362068"/>
    </source>
</evidence>
<dbReference type="NCBIfam" id="TIGR00745">
    <property type="entry name" value="apbA_panE"/>
    <property type="match status" value="1"/>
</dbReference>
<dbReference type="GO" id="GO:0005737">
    <property type="term" value="C:cytoplasm"/>
    <property type="evidence" value="ECO:0007669"/>
    <property type="project" value="TreeGrafter"/>
</dbReference>
<evidence type="ECO:0000256" key="7">
    <source>
        <dbReference type="ARBA" id="ARBA00022857"/>
    </source>
</evidence>
<dbReference type="SUPFAM" id="SSF48179">
    <property type="entry name" value="6-phosphogluconate dehydrogenase C-terminal domain-like"/>
    <property type="match status" value="1"/>
</dbReference>
<dbReference type="InterPro" id="IPR013752">
    <property type="entry name" value="KPA_reductase"/>
</dbReference>
<dbReference type="Proteomes" id="UP000524237">
    <property type="component" value="Unassembled WGS sequence"/>
</dbReference>
<dbReference type="PANTHER" id="PTHR43765:SF2">
    <property type="entry name" value="2-DEHYDROPANTOATE 2-REDUCTASE"/>
    <property type="match status" value="1"/>
</dbReference>
<comment type="pathway">
    <text evidence="2 11">Cofactor biosynthesis; (R)-pantothenate biosynthesis; (R)-pantoate from 3-methyl-2-oxobutanoate: step 2/2.</text>
</comment>
<name>A0A7W3PPW1_9MICO</name>
<dbReference type="Gene3D" id="1.10.1040.10">
    <property type="entry name" value="N-(1-d-carboxylethyl)-l-norvaline Dehydrogenase, domain 2"/>
    <property type="match status" value="1"/>
</dbReference>
<comment type="similarity">
    <text evidence="3 11">Belongs to the ketopantoate reductase family.</text>
</comment>
<organism evidence="14 16">
    <name type="scientific">Alpinimonas psychrophila</name>
    <dbReference type="NCBI Taxonomy" id="748908"/>
    <lineage>
        <taxon>Bacteria</taxon>
        <taxon>Bacillati</taxon>
        <taxon>Actinomycetota</taxon>
        <taxon>Actinomycetes</taxon>
        <taxon>Micrococcales</taxon>
        <taxon>Microbacteriaceae</taxon>
        <taxon>Alpinimonas</taxon>
    </lineage>
</organism>
<dbReference type="InterPro" id="IPR050838">
    <property type="entry name" value="Ketopantoate_reductase"/>
</dbReference>
<feature type="domain" description="Ketopantoate reductase C-terminal" evidence="13">
    <location>
        <begin position="182"/>
        <end position="303"/>
    </location>
</feature>
<feature type="domain" description="Ketopantoate reductase N-terminal" evidence="12">
    <location>
        <begin position="3"/>
        <end position="155"/>
    </location>
</feature>
<evidence type="ECO:0000313" key="16">
    <source>
        <dbReference type="Proteomes" id="UP000524237"/>
    </source>
</evidence>
<dbReference type="InterPro" id="IPR013328">
    <property type="entry name" value="6PGD_dom2"/>
</dbReference>
<dbReference type="Pfam" id="PF02558">
    <property type="entry name" value="ApbA"/>
    <property type="match status" value="1"/>
</dbReference>
<evidence type="ECO:0000256" key="9">
    <source>
        <dbReference type="ARBA" id="ARBA00032024"/>
    </source>
</evidence>
<evidence type="ECO:0000256" key="1">
    <source>
        <dbReference type="ARBA" id="ARBA00002919"/>
    </source>
</evidence>
<dbReference type="FunFam" id="1.10.1040.10:FF:000017">
    <property type="entry name" value="2-dehydropantoate 2-reductase"/>
    <property type="match status" value="1"/>
</dbReference>
<dbReference type="EMBL" id="JACGWU010000010">
    <property type="protein sequence ID" value="MBA8830038.1"/>
    <property type="molecule type" value="Genomic_DNA"/>
</dbReference>
<protein>
    <recommendedName>
        <fullName evidence="5 11">2-dehydropantoate 2-reductase</fullName>
        <ecNumber evidence="4 11">1.1.1.169</ecNumber>
    </recommendedName>
    <alternativeName>
        <fullName evidence="9 11">Ketopantoate reductase</fullName>
    </alternativeName>
</protein>
<reference evidence="14 16" key="1">
    <citation type="submission" date="2020-07" db="EMBL/GenBank/DDBJ databases">
        <title>Sequencing the genomes of 1000 actinobacteria strains.</title>
        <authorList>
            <person name="Klenk H.-P."/>
        </authorList>
    </citation>
    <scope>NUCLEOTIDE SEQUENCE [LARGE SCALE GENOMIC DNA]</scope>
    <source>
        <strain evidence="14 16">DSM 23737</strain>
    </source>
</reference>
<comment type="function">
    <text evidence="1 11">Catalyzes the NADPH-dependent reduction of ketopantoate into pantoic acid.</text>
</comment>
<keyword evidence="8 11" id="KW-0560">Oxidoreductase</keyword>
<evidence type="ECO:0000256" key="2">
    <source>
        <dbReference type="ARBA" id="ARBA00004994"/>
    </source>
</evidence>
<keyword evidence="16" id="KW-1185">Reference proteome</keyword>
<dbReference type="InterPro" id="IPR013332">
    <property type="entry name" value="KPR_N"/>
</dbReference>
<evidence type="ECO:0000313" key="14">
    <source>
        <dbReference type="EMBL" id="MBA8829726.1"/>
    </source>
</evidence>
<dbReference type="GO" id="GO:0015940">
    <property type="term" value="P:pantothenate biosynthetic process"/>
    <property type="evidence" value="ECO:0007669"/>
    <property type="project" value="UniProtKB-UniPathway"/>
</dbReference>
<comment type="catalytic activity">
    <reaction evidence="10 11">
        <text>(R)-pantoate + NADP(+) = 2-dehydropantoate + NADPH + H(+)</text>
        <dbReference type="Rhea" id="RHEA:16233"/>
        <dbReference type="ChEBI" id="CHEBI:11561"/>
        <dbReference type="ChEBI" id="CHEBI:15378"/>
        <dbReference type="ChEBI" id="CHEBI:15980"/>
        <dbReference type="ChEBI" id="CHEBI:57783"/>
        <dbReference type="ChEBI" id="CHEBI:58349"/>
        <dbReference type="EC" id="1.1.1.169"/>
    </reaction>
</comment>
<evidence type="ECO:0000259" key="13">
    <source>
        <dbReference type="Pfam" id="PF08546"/>
    </source>
</evidence>
<evidence type="ECO:0000259" key="12">
    <source>
        <dbReference type="Pfam" id="PF02558"/>
    </source>
</evidence>
<evidence type="ECO:0000256" key="3">
    <source>
        <dbReference type="ARBA" id="ARBA00007870"/>
    </source>
</evidence>
<dbReference type="RefSeq" id="WP_182485143.1">
    <property type="nucleotide sequence ID" value="NZ_JACGWU010000006.1"/>
</dbReference>
<comment type="caution">
    <text evidence="14">The sequence shown here is derived from an EMBL/GenBank/DDBJ whole genome shotgun (WGS) entry which is preliminary data.</text>
</comment>
<dbReference type="SUPFAM" id="SSF51735">
    <property type="entry name" value="NAD(P)-binding Rossmann-fold domains"/>
    <property type="match status" value="1"/>
</dbReference>
<proteinExistence type="inferred from homology"/>
<dbReference type="EC" id="1.1.1.169" evidence="4 11"/>